<dbReference type="NCBIfam" id="NF041749">
    <property type="entry name" value="Drt4"/>
    <property type="match status" value="1"/>
</dbReference>
<dbReference type="EMBL" id="PYMJ01000071">
    <property type="protein sequence ID" value="PSU42132.1"/>
    <property type="molecule type" value="Genomic_DNA"/>
</dbReference>
<gene>
    <name evidence="2" type="ORF">C9J12_29185</name>
</gene>
<dbReference type="InterPro" id="IPR000477">
    <property type="entry name" value="RT_dom"/>
</dbReference>
<dbReference type="Pfam" id="PF00078">
    <property type="entry name" value="RVT_1"/>
    <property type="match status" value="1"/>
</dbReference>
<dbReference type="OrthoDB" id="9780724at2"/>
<dbReference type="PROSITE" id="PS50878">
    <property type="entry name" value="RT_POL"/>
    <property type="match status" value="1"/>
</dbReference>
<evidence type="ECO:0000313" key="3">
    <source>
        <dbReference type="Proteomes" id="UP000240987"/>
    </source>
</evidence>
<evidence type="ECO:0000313" key="2">
    <source>
        <dbReference type="EMBL" id="PSU42132.1"/>
    </source>
</evidence>
<dbReference type="CDD" id="cd01646">
    <property type="entry name" value="RT_Bac_retron_I"/>
    <property type="match status" value="1"/>
</dbReference>
<comment type="caution">
    <text evidence="2">The sequence shown here is derived from an EMBL/GenBank/DDBJ whole genome shotgun (WGS) entry which is preliminary data.</text>
</comment>
<sequence length="530" mass="60923">MLTLNDERNLYEALTRRNYFPNQKETIGELPPCLDTRQFTPEVCEALAALDDSPSRRRSGYDLVEYKATRYNNVPRALALVHPKAHAFLTKHIHDNWGEINSIQDSEHSIIKPEQRQDGRIMVMNYEEPIVQKRRYNEASFSKRFRVKADIANCFNSIYTHAIPWAAVGVEVAKRNRGNELWYNKLDMFQRKSKRGETQGIPIGPATSSFIAELILQEVDKKLIEYGFLFERYVDDYQCFCESYEQAQQFILILGQELAVFKLTLNLNKTNIIALPCPSEDDWILELIGALPNRFGKPEGQNHQFNAAEAITFINRAIVVNKVTPDGSVLKYAIQLITPHIDDLASHDFLSVVINLAWHYPILIPYIAQLIDKSEAMPDSYLEQLDRIIIENAKQLRSDGMAWPLHILRENQQVPSGEAINAVIASRDCVSITILHSMLEDKRSIVDFAQTIIDGDDYHKDNYWLLLYQLFLFGDLQENPYEDEVFTVLKDYSVNFIPGESTTEAELQCERIRMGFVAEAFRNVGDGLEF</sequence>
<dbReference type="AlphaFoldDB" id="A0A2T3J5Y5"/>
<feature type="domain" description="Reverse transcriptase" evidence="1">
    <location>
        <begin position="1"/>
        <end position="288"/>
    </location>
</feature>
<protein>
    <recommendedName>
        <fullName evidence="1">Reverse transcriptase domain-containing protein</fullName>
    </recommendedName>
</protein>
<keyword evidence="3" id="KW-1185">Reference proteome</keyword>
<name>A0A2T3J5Y5_9GAMM</name>
<reference evidence="2 3" key="1">
    <citation type="submission" date="2018-01" db="EMBL/GenBank/DDBJ databases">
        <title>Whole genome sequencing of Histamine producing bacteria.</title>
        <authorList>
            <person name="Butler K."/>
        </authorList>
    </citation>
    <scope>NUCLEOTIDE SEQUENCE [LARGE SCALE GENOMIC DNA]</scope>
    <source>
        <strain evidence="2 3">JCM 12947</strain>
    </source>
</reference>
<proteinExistence type="predicted"/>
<evidence type="ECO:0000259" key="1">
    <source>
        <dbReference type="PROSITE" id="PS50878"/>
    </source>
</evidence>
<dbReference type="RefSeq" id="WP_107246828.1">
    <property type="nucleotide sequence ID" value="NZ_PYMJ01000071.1"/>
</dbReference>
<dbReference type="Proteomes" id="UP000240987">
    <property type="component" value="Unassembled WGS sequence"/>
</dbReference>
<organism evidence="2 3">
    <name type="scientific">Photobacterium frigidiphilum</name>
    <dbReference type="NCBI Taxonomy" id="264736"/>
    <lineage>
        <taxon>Bacteria</taxon>
        <taxon>Pseudomonadati</taxon>
        <taxon>Pseudomonadota</taxon>
        <taxon>Gammaproteobacteria</taxon>
        <taxon>Vibrionales</taxon>
        <taxon>Vibrionaceae</taxon>
        <taxon>Photobacterium</taxon>
    </lineage>
</organism>
<accession>A0A2T3J5Y5</accession>